<name>A0ABT9C6F7_9BACL</name>
<feature type="region of interest" description="Disordered" evidence="1">
    <location>
        <begin position="1"/>
        <end position="77"/>
    </location>
</feature>
<keyword evidence="3" id="KW-1185">Reference proteome</keyword>
<dbReference type="EMBL" id="JAUQTB010000001">
    <property type="protein sequence ID" value="MDO7904848.1"/>
    <property type="molecule type" value="Genomic_DNA"/>
</dbReference>
<sequence>MTDKRKQFVHVTPDPGEGGWQIQREGRKLGGEHTKEETVKEAREEAKEYQTELKVHNRDGKISESTSYGHDPFPPKG</sequence>
<dbReference type="RefSeq" id="WP_305022047.1">
    <property type="nucleotide sequence ID" value="NZ_JAUQTB010000001.1"/>
</dbReference>
<gene>
    <name evidence="2" type="ORF">Q5741_00305</name>
</gene>
<proteinExistence type="predicted"/>
<evidence type="ECO:0000313" key="3">
    <source>
        <dbReference type="Proteomes" id="UP001240171"/>
    </source>
</evidence>
<comment type="caution">
    <text evidence="2">The sequence shown here is derived from an EMBL/GenBank/DDBJ whole genome shotgun (WGS) entry which is preliminary data.</text>
</comment>
<protein>
    <submittedName>
        <fullName evidence="2">DUF2188 domain-containing protein</fullName>
    </submittedName>
</protein>
<evidence type="ECO:0000256" key="1">
    <source>
        <dbReference type="SAM" id="MobiDB-lite"/>
    </source>
</evidence>
<accession>A0ABT9C6F7</accession>
<dbReference type="Pfam" id="PF09954">
    <property type="entry name" value="DUF2188"/>
    <property type="match status" value="1"/>
</dbReference>
<organism evidence="2 3">
    <name type="scientific">Paenibacillus lacisoli</name>
    <dbReference type="NCBI Taxonomy" id="3064525"/>
    <lineage>
        <taxon>Bacteria</taxon>
        <taxon>Bacillati</taxon>
        <taxon>Bacillota</taxon>
        <taxon>Bacilli</taxon>
        <taxon>Bacillales</taxon>
        <taxon>Paenibacillaceae</taxon>
        <taxon>Paenibacillus</taxon>
    </lineage>
</organism>
<reference evidence="2 3" key="1">
    <citation type="submission" date="2023-07" db="EMBL/GenBank/DDBJ databases">
        <title>Paenibacillus sp. JX-17 nov. isolated from soil.</title>
        <authorList>
            <person name="Wan Y."/>
            <person name="Liu B."/>
        </authorList>
    </citation>
    <scope>NUCLEOTIDE SEQUENCE [LARGE SCALE GENOMIC DNA]</scope>
    <source>
        <strain evidence="2 3">JX-17</strain>
    </source>
</reference>
<evidence type="ECO:0000313" key="2">
    <source>
        <dbReference type="EMBL" id="MDO7904848.1"/>
    </source>
</evidence>
<dbReference type="InterPro" id="IPR018691">
    <property type="entry name" value="DUF2188"/>
</dbReference>
<feature type="compositionally biased region" description="Basic and acidic residues" evidence="1">
    <location>
        <begin position="24"/>
        <end position="62"/>
    </location>
</feature>
<dbReference type="Proteomes" id="UP001240171">
    <property type="component" value="Unassembled WGS sequence"/>
</dbReference>